<keyword evidence="11" id="KW-1185">Reference proteome</keyword>
<dbReference type="Pfam" id="PF02108">
    <property type="entry name" value="FliH"/>
    <property type="match status" value="1"/>
</dbReference>
<keyword evidence="7" id="KW-1006">Bacterial flagellum protein export</keyword>
<dbReference type="SUPFAM" id="SSF160527">
    <property type="entry name" value="V-type ATPase subunit E-like"/>
    <property type="match status" value="1"/>
</dbReference>
<dbReference type="PANTHER" id="PTHR34982">
    <property type="entry name" value="YOP PROTEINS TRANSLOCATION PROTEIN L"/>
    <property type="match status" value="1"/>
</dbReference>
<keyword evidence="10" id="KW-0282">Flagellum</keyword>
<name>A0ABZ2RBV2_ECTME</name>
<evidence type="ECO:0000256" key="6">
    <source>
        <dbReference type="ARBA" id="ARBA00022927"/>
    </source>
</evidence>
<dbReference type="Proteomes" id="UP001476583">
    <property type="component" value="Chromosome"/>
</dbReference>
<keyword evidence="10" id="KW-0966">Cell projection</keyword>
<protein>
    <recommendedName>
        <fullName evidence="3">Flagellar assembly protein FliH</fullName>
    </recommendedName>
</protein>
<comment type="similarity">
    <text evidence="2">Belongs to the FliH family.</text>
</comment>
<dbReference type="NCBIfam" id="NF004269">
    <property type="entry name" value="PRK05687.1-5"/>
    <property type="match status" value="1"/>
</dbReference>
<keyword evidence="5" id="KW-1005">Bacterial flagellum biogenesis</keyword>
<organism evidence="10 11">
    <name type="scientific">Ectopseudomonas mendocina</name>
    <name type="common">Pseudomonas mendocina</name>
    <dbReference type="NCBI Taxonomy" id="300"/>
    <lineage>
        <taxon>Bacteria</taxon>
        <taxon>Pseudomonadati</taxon>
        <taxon>Pseudomonadota</taxon>
        <taxon>Gammaproteobacteria</taxon>
        <taxon>Pseudomonadales</taxon>
        <taxon>Pseudomonadaceae</taxon>
        <taxon>Ectopseudomonas</taxon>
    </lineage>
</organism>
<evidence type="ECO:0000256" key="3">
    <source>
        <dbReference type="ARBA" id="ARBA00016507"/>
    </source>
</evidence>
<evidence type="ECO:0000313" key="11">
    <source>
        <dbReference type="Proteomes" id="UP001476583"/>
    </source>
</evidence>
<evidence type="ECO:0000256" key="4">
    <source>
        <dbReference type="ARBA" id="ARBA00022448"/>
    </source>
</evidence>
<comment type="function">
    <text evidence="1">Needed for flagellar regrowth and assembly.</text>
</comment>
<gene>
    <name evidence="10" type="primary">fliH</name>
    <name evidence="10" type="ORF">WG219_14430</name>
</gene>
<dbReference type="PANTHER" id="PTHR34982:SF1">
    <property type="entry name" value="FLAGELLAR ASSEMBLY PROTEIN FLIH"/>
    <property type="match status" value="1"/>
</dbReference>
<evidence type="ECO:0000256" key="2">
    <source>
        <dbReference type="ARBA" id="ARBA00006602"/>
    </source>
</evidence>
<dbReference type="InterPro" id="IPR018035">
    <property type="entry name" value="Flagellar_FliH/T3SS_HrpE"/>
</dbReference>
<dbReference type="EMBL" id="CP148074">
    <property type="protein sequence ID" value="WXL24510.1"/>
    <property type="molecule type" value="Genomic_DNA"/>
</dbReference>
<keyword evidence="6" id="KW-0653">Protein transport</keyword>
<evidence type="ECO:0000256" key="5">
    <source>
        <dbReference type="ARBA" id="ARBA00022795"/>
    </source>
</evidence>
<feature type="compositionally biased region" description="Acidic residues" evidence="8">
    <location>
        <begin position="247"/>
        <end position="265"/>
    </location>
</feature>
<evidence type="ECO:0000313" key="10">
    <source>
        <dbReference type="EMBL" id="WXL24510.1"/>
    </source>
</evidence>
<proteinExistence type="inferred from homology"/>
<evidence type="ECO:0000256" key="1">
    <source>
        <dbReference type="ARBA" id="ARBA00003041"/>
    </source>
</evidence>
<evidence type="ECO:0000256" key="7">
    <source>
        <dbReference type="ARBA" id="ARBA00023225"/>
    </source>
</evidence>
<accession>A0ABZ2RBV2</accession>
<sequence length="265" mass="29948">MTTKESSSDLIRAQDLKGVDVWRLPSFDPDVPEPEPEPVIVEEAIPEPEPESQEVPIEEVKPLTLEELEAIRQDAYNEGFATGEKDGFRAGQLKARQESEEALTPKLAALETLLKNLFAPIAEQDQQLEEAMVALVEHVVREVIQRELEIDSSQIRQVLTEALKLLPMGAENIRVFVNPQDFELIKALRERQEENWRILEDASLLPGGCRVESEVSRIDATMETRLDLAIKQLLDQKREQRTNPQDPDMDIDLEAPVDEDAPDAP</sequence>
<evidence type="ECO:0000256" key="8">
    <source>
        <dbReference type="SAM" id="MobiDB-lite"/>
    </source>
</evidence>
<keyword evidence="4" id="KW-0813">Transport</keyword>
<keyword evidence="10" id="KW-0969">Cilium</keyword>
<evidence type="ECO:0000259" key="9">
    <source>
        <dbReference type="Pfam" id="PF02108"/>
    </source>
</evidence>
<feature type="region of interest" description="Disordered" evidence="8">
    <location>
        <begin position="236"/>
        <end position="265"/>
    </location>
</feature>
<dbReference type="InterPro" id="IPR051472">
    <property type="entry name" value="T3SS_Stator/FliH"/>
</dbReference>
<feature type="domain" description="Flagellar assembly protein FliH/Type III secretion system HrpE" evidence="9">
    <location>
        <begin position="107"/>
        <end position="227"/>
    </location>
</feature>
<reference evidence="10 11" key="1">
    <citation type="submission" date="2024-03" db="EMBL/GenBank/DDBJ databases">
        <title>Complete genome of BD2.</title>
        <authorList>
            <person name="Cao G."/>
        </authorList>
    </citation>
    <scope>NUCLEOTIDE SEQUENCE [LARGE SCALE GENOMIC DNA]</scope>
    <source>
        <strain evidence="10 11">BD2</strain>
    </source>
</reference>